<evidence type="ECO:0000313" key="3">
    <source>
        <dbReference type="EMBL" id="GGC14022.1"/>
    </source>
</evidence>
<feature type="region of interest" description="Disordered" evidence="1">
    <location>
        <begin position="1"/>
        <end position="35"/>
    </location>
</feature>
<gene>
    <name evidence="3" type="ORF">GCM10011494_36040</name>
</gene>
<dbReference type="AlphaFoldDB" id="A0A916TW39"/>
<feature type="transmembrane region" description="Helical" evidence="2">
    <location>
        <begin position="40"/>
        <end position="61"/>
    </location>
</feature>
<protein>
    <submittedName>
        <fullName evidence="3">Uncharacterized protein</fullName>
    </submittedName>
</protein>
<reference evidence="3" key="2">
    <citation type="submission" date="2020-09" db="EMBL/GenBank/DDBJ databases">
        <authorList>
            <person name="Sun Q."/>
            <person name="Zhou Y."/>
        </authorList>
    </citation>
    <scope>NUCLEOTIDE SEQUENCE</scope>
    <source>
        <strain evidence="3">CGMCC 1.15095</strain>
    </source>
</reference>
<comment type="caution">
    <text evidence="3">The sequence shown here is derived from an EMBL/GenBank/DDBJ whole genome shotgun (WGS) entry which is preliminary data.</text>
</comment>
<reference evidence="3" key="1">
    <citation type="journal article" date="2014" name="Int. J. Syst. Evol. Microbiol.">
        <title>Complete genome sequence of Corynebacterium casei LMG S-19264T (=DSM 44701T), isolated from a smear-ripened cheese.</title>
        <authorList>
            <consortium name="US DOE Joint Genome Institute (JGI-PGF)"/>
            <person name="Walter F."/>
            <person name="Albersmeier A."/>
            <person name="Kalinowski J."/>
            <person name="Ruckert C."/>
        </authorList>
    </citation>
    <scope>NUCLEOTIDE SEQUENCE</scope>
    <source>
        <strain evidence="3">CGMCC 1.15095</strain>
    </source>
</reference>
<keyword evidence="2" id="KW-0812">Transmembrane</keyword>
<organism evidence="3 4">
    <name type="scientific">Novosphingobium endophyticum</name>
    <dbReference type="NCBI Taxonomy" id="1955250"/>
    <lineage>
        <taxon>Bacteria</taxon>
        <taxon>Pseudomonadati</taxon>
        <taxon>Pseudomonadota</taxon>
        <taxon>Alphaproteobacteria</taxon>
        <taxon>Sphingomonadales</taxon>
        <taxon>Sphingomonadaceae</taxon>
        <taxon>Novosphingobium</taxon>
    </lineage>
</organism>
<evidence type="ECO:0000256" key="1">
    <source>
        <dbReference type="SAM" id="MobiDB-lite"/>
    </source>
</evidence>
<keyword evidence="2" id="KW-0472">Membrane</keyword>
<evidence type="ECO:0000256" key="2">
    <source>
        <dbReference type="SAM" id="Phobius"/>
    </source>
</evidence>
<name>A0A916TW39_9SPHN</name>
<accession>A0A916TW39</accession>
<dbReference type="EMBL" id="BMHK01000040">
    <property type="protein sequence ID" value="GGC14022.1"/>
    <property type="molecule type" value="Genomic_DNA"/>
</dbReference>
<feature type="compositionally biased region" description="Basic residues" evidence="1">
    <location>
        <begin position="1"/>
        <end position="11"/>
    </location>
</feature>
<keyword evidence="4" id="KW-1185">Reference proteome</keyword>
<dbReference type="Proteomes" id="UP000608154">
    <property type="component" value="Unassembled WGS sequence"/>
</dbReference>
<proteinExistence type="predicted"/>
<evidence type="ECO:0000313" key="4">
    <source>
        <dbReference type="Proteomes" id="UP000608154"/>
    </source>
</evidence>
<keyword evidence="2" id="KW-1133">Transmembrane helix</keyword>
<sequence>MGTVHKFKRPPKNQQQFRGYRPQQPLRPDDRKSPRREVPAWLRSVIAWSALILLATVIWAASALRGTT</sequence>